<proteinExistence type="predicted"/>
<feature type="region of interest" description="Disordered" evidence="2">
    <location>
        <begin position="672"/>
        <end position="754"/>
    </location>
</feature>
<evidence type="ECO:0000259" key="4">
    <source>
        <dbReference type="PROSITE" id="PS50026"/>
    </source>
</evidence>
<feature type="disulfide bond" evidence="1">
    <location>
        <begin position="589"/>
        <end position="598"/>
    </location>
</feature>
<feature type="transmembrane region" description="Helical" evidence="3">
    <location>
        <begin position="532"/>
        <end position="557"/>
    </location>
</feature>
<keyword evidence="3" id="KW-1133">Transmembrane helix</keyword>
<feature type="compositionally biased region" description="Polar residues" evidence="2">
    <location>
        <begin position="333"/>
        <end position="355"/>
    </location>
</feature>
<keyword evidence="1" id="KW-1015">Disulfide bond</keyword>
<dbReference type="PROSITE" id="PS50026">
    <property type="entry name" value="EGF_3"/>
    <property type="match status" value="1"/>
</dbReference>
<feature type="compositionally biased region" description="Pro residues" evidence="2">
    <location>
        <begin position="78"/>
        <end position="96"/>
    </location>
</feature>
<keyword evidence="1" id="KW-0245">EGF-like domain</keyword>
<dbReference type="Gene3D" id="2.10.25.10">
    <property type="entry name" value="Laminin"/>
    <property type="match status" value="1"/>
</dbReference>
<accession>A0A1V6UFV6</accession>
<dbReference type="PANTHER" id="PTHR17178">
    <property type="entry name" value="SECRETORY GRANULE PROTEOGLYCAN CORE PROTEIN"/>
    <property type="match status" value="1"/>
</dbReference>
<dbReference type="STRING" id="36646.A0A1V6UFV6"/>
<comment type="caution">
    <text evidence="5">The sequence shown here is derived from an EMBL/GenBank/DDBJ whole genome shotgun (WGS) entry which is preliminary data.</text>
</comment>
<dbReference type="InterPro" id="IPR000742">
    <property type="entry name" value="EGF"/>
</dbReference>
<feature type="compositionally biased region" description="Polar residues" evidence="2">
    <location>
        <begin position="739"/>
        <end position="754"/>
    </location>
</feature>
<dbReference type="Proteomes" id="UP000191500">
    <property type="component" value="Unassembled WGS sequence"/>
</dbReference>
<evidence type="ECO:0000256" key="1">
    <source>
        <dbReference type="PROSITE-ProRule" id="PRU00076"/>
    </source>
</evidence>
<evidence type="ECO:0000313" key="5">
    <source>
        <dbReference type="EMBL" id="OQE37326.1"/>
    </source>
</evidence>
<comment type="caution">
    <text evidence="1">Lacks conserved residue(s) required for the propagation of feature annotation.</text>
</comment>
<gene>
    <name evidence="5" type="ORF">PENCOP_c010G01762</name>
</gene>
<feature type="compositionally biased region" description="Low complexity" evidence="2">
    <location>
        <begin position="713"/>
        <end position="738"/>
    </location>
</feature>
<evidence type="ECO:0000256" key="3">
    <source>
        <dbReference type="SAM" id="Phobius"/>
    </source>
</evidence>
<keyword evidence="3" id="KW-0472">Membrane</keyword>
<dbReference type="PANTHER" id="PTHR17178:SF0">
    <property type="entry name" value="SERGLYCIN"/>
    <property type="match status" value="1"/>
</dbReference>
<keyword evidence="6" id="KW-1185">Reference proteome</keyword>
<feature type="region of interest" description="Disordered" evidence="2">
    <location>
        <begin position="205"/>
        <end position="224"/>
    </location>
</feature>
<dbReference type="CDD" id="cd00054">
    <property type="entry name" value="EGF_CA"/>
    <property type="match status" value="1"/>
</dbReference>
<feature type="region of interest" description="Disordered" evidence="2">
    <location>
        <begin position="286"/>
        <end position="374"/>
    </location>
</feature>
<feature type="region of interest" description="Disordered" evidence="2">
    <location>
        <begin position="1"/>
        <end position="200"/>
    </location>
</feature>
<evidence type="ECO:0000313" key="6">
    <source>
        <dbReference type="Proteomes" id="UP000191500"/>
    </source>
</evidence>
<keyword evidence="3" id="KW-0812">Transmembrane</keyword>
<dbReference type="EMBL" id="MDDG01000010">
    <property type="protein sequence ID" value="OQE37326.1"/>
    <property type="molecule type" value="Genomic_DNA"/>
</dbReference>
<dbReference type="PROSITE" id="PS01186">
    <property type="entry name" value="EGF_2"/>
    <property type="match status" value="1"/>
</dbReference>
<name>A0A1V6UFV6_9EURO</name>
<sequence length="827" mass="88251">MSADLPNSGPSGEPARKGSVKRARQLLDAGVRPERASPPQQMRHPPIPGNISNQSQWPLPDSGLPTRPINQRPGYFPQGPPRGPPRGPPPQRPPHPSEIQSIYSERYGQAPEKNLGPNPRPPRSFSQVQPPPPVQSRRPINDAPASPTSTIDMTPRISIATDDLFRQSVASSTPSVPDVPRFPPTVPPSESGLSLDDSRNRTAGLVAPSNVRRLPVPRQSSVSPIPEEFADSRFTKCSVASSRAIPSSWGSGPAESEILGAYLDMDSDDGQRSPGFQEDDTRLVRNASIGKRGKPTMRTILKSNPVSVVDMPAPTQEESAKGTAVKSSGMGATATQMPYQPSQLRKSSTSTASNESLEDADPEKPPFIQQHDSPSDARLEKELEVLADLPQAAPTLSDKRPGGHKPPALNMHALRDAEARGSLSSLTDLIRRATKLASNLDHGRTASRADLAGGGEAEFRAGMGNRKRNSGSLSDMLASFPPPGLATPEGRASWPVFFGRSNLRNVEQLNSNDDDPNAPRRRKMCCGIPRKVFILICIVIFIVVILAVLLPVFLVAVPREKANTPCAEKNPCENGGVSVSGGAECSCVCSNGYTGSQCNIVGDASCTTTLIDNGSNATMGSVLPALFEESKKKFDITLDPVTIMALFSMNDVSCKTENALVAFSDVTRGDTSKTRRSVKPLADSIPSVSKTDPTPVLEVRSEATMNGILYDDSAPSKSSTTTSEPTQTESATSASTTKISFQSSSEAKVPTTTSVPKNVVGFSRVAVLYILQKTGSLDSALSSEEHIQGYLVDSYANATHPSMKVGAFDLDFEKLTITLPNSTVKAQ</sequence>
<organism evidence="5 6">
    <name type="scientific">Penicillium coprophilum</name>
    <dbReference type="NCBI Taxonomy" id="36646"/>
    <lineage>
        <taxon>Eukaryota</taxon>
        <taxon>Fungi</taxon>
        <taxon>Dikarya</taxon>
        <taxon>Ascomycota</taxon>
        <taxon>Pezizomycotina</taxon>
        <taxon>Eurotiomycetes</taxon>
        <taxon>Eurotiomycetidae</taxon>
        <taxon>Eurotiales</taxon>
        <taxon>Aspergillaceae</taxon>
        <taxon>Penicillium</taxon>
    </lineage>
</organism>
<reference evidence="6" key="1">
    <citation type="journal article" date="2017" name="Nat. Microbiol.">
        <title>Global analysis of biosynthetic gene clusters reveals vast potential of secondary metabolite production in Penicillium species.</title>
        <authorList>
            <person name="Nielsen J.C."/>
            <person name="Grijseels S."/>
            <person name="Prigent S."/>
            <person name="Ji B."/>
            <person name="Dainat J."/>
            <person name="Nielsen K.F."/>
            <person name="Frisvad J.C."/>
            <person name="Workman M."/>
            <person name="Nielsen J."/>
        </authorList>
    </citation>
    <scope>NUCLEOTIDE SEQUENCE [LARGE SCALE GENOMIC DNA]</scope>
    <source>
        <strain evidence="6">IBT 31321</strain>
    </source>
</reference>
<dbReference type="PROSITE" id="PS00022">
    <property type="entry name" value="EGF_1"/>
    <property type="match status" value="1"/>
</dbReference>
<feature type="domain" description="EGF-like" evidence="4">
    <location>
        <begin position="562"/>
        <end position="599"/>
    </location>
</feature>
<protein>
    <recommendedName>
        <fullName evidence="4">EGF-like domain-containing protein</fullName>
    </recommendedName>
</protein>
<evidence type="ECO:0000256" key="2">
    <source>
        <dbReference type="SAM" id="MobiDB-lite"/>
    </source>
</evidence>
<dbReference type="AlphaFoldDB" id="A0A1V6UFV6"/>